<dbReference type="Pfam" id="PF14493">
    <property type="entry name" value="HTH_40"/>
    <property type="match status" value="1"/>
</dbReference>
<accession>A0ABS2Q7S5</accession>
<reference evidence="2 3" key="1">
    <citation type="submission" date="2021-01" db="EMBL/GenBank/DDBJ databases">
        <title>Genomic Encyclopedia of Type Strains, Phase IV (KMG-IV): sequencing the most valuable type-strain genomes for metagenomic binning, comparative biology and taxonomic classification.</title>
        <authorList>
            <person name="Goeker M."/>
        </authorList>
    </citation>
    <scope>NUCLEOTIDE SEQUENCE [LARGE SCALE GENOMIC DNA]</scope>
    <source>
        <strain evidence="2 3">DSM 100968</strain>
    </source>
</reference>
<organism evidence="2 3">
    <name type="scientific">Sporolactobacillus spathodeae</name>
    <dbReference type="NCBI Taxonomy" id="1465502"/>
    <lineage>
        <taxon>Bacteria</taxon>
        <taxon>Bacillati</taxon>
        <taxon>Bacillota</taxon>
        <taxon>Bacilli</taxon>
        <taxon>Bacillales</taxon>
        <taxon>Sporolactobacillaceae</taxon>
        <taxon>Sporolactobacillus</taxon>
    </lineage>
</organism>
<proteinExistence type="predicted"/>
<dbReference type="EMBL" id="JAFBEV010000009">
    <property type="protein sequence ID" value="MBM7657839.1"/>
    <property type="molecule type" value="Genomic_DNA"/>
</dbReference>
<name>A0ABS2Q7S5_9BACL</name>
<evidence type="ECO:0000313" key="2">
    <source>
        <dbReference type="EMBL" id="MBM7657839.1"/>
    </source>
</evidence>
<comment type="caution">
    <text evidence="2">The sequence shown here is derived from an EMBL/GenBank/DDBJ whole genome shotgun (WGS) entry which is preliminary data.</text>
</comment>
<evidence type="ECO:0000259" key="1">
    <source>
        <dbReference type="Pfam" id="PF14493"/>
    </source>
</evidence>
<gene>
    <name evidence="2" type="ORF">JOC27_001289</name>
</gene>
<protein>
    <submittedName>
        <fullName evidence="2">Uncharacterized protein YpbB</fullName>
    </submittedName>
</protein>
<feature type="domain" description="Helicase Helix-turn-helix" evidence="1">
    <location>
        <begin position="256"/>
        <end position="344"/>
    </location>
</feature>
<keyword evidence="3" id="KW-1185">Reference proteome</keyword>
<dbReference type="RefSeq" id="WP_205006156.1">
    <property type="nucleotide sequence ID" value="NZ_CBCRXA010000009.1"/>
</dbReference>
<sequence length="358" mass="41095">MSYSLFLLLHMIRQFKGERTLSGIYHVLRGKQSAQPVQDSYLFAVRPFFHTLAGLSREEFNRLTNKLEEKGWIESCSKDQAQFRLTAIGEKSYLLGKEHYAFPKGLRYTEAIHGERLFWLRVQLLVQTLSGLLHQDSAFLTVTRDPSATEKVRGYLIEQTEPIASIARRVKTQLAAVWQLMDQQAADLLAGQLTGSGISGRTLEQFAVQFNLESIEVHLAAKSALRTMIHLIVQQPELAPDLRNLLDENEDNLTRSAQETRQLMKTGRSIEQLASIRRLAISTIQDHLVEMALKIRHFDCSPYVSQEQEHRIREIVRRLKTRQLKPLKARLGEQATYFQIRLILAKTSMEERGEITNV</sequence>
<dbReference type="Proteomes" id="UP000823201">
    <property type="component" value="Unassembled WGS sequence"/>
</dbReference>
<evidence type="ECO:0000313" key="3">
    <source>
        <dbReference type="Proteomes" id="UP000823201"/>
    </source>
</evidence>
<dbReference type="InterPro" id="IPR029491">
    <property type="entry name" value="Helicase_HTH"/>
</dbReference>